<proteinExistence type="predicted"/>
<comment type="caution">
    <text evidence="1">The sequence shown here is derived from an EMBL/GenBank/DDBJ whole genome shotgun (WGS) entry which is preliminary data.</text>
</comment>
<organism evidence="1 2">
    <name type="scientific">Paracoccus subflavus</name>
    <dbReference type="NCBI Taxonomy" id="2528244"/>
    <lineage>
        <taxon>Bacteria</taxon>
        <taxon>Pseudomonadati</taxon>
        <taxon>Pseudomonadota</taxon>
        <taxon>Alphaproteobacteria</taxon>
        <taxon>Rhodobacterales</taxon>
        <taxon>Paracoccaceae</taxon>
        <taxon>Paracoccus</taxon>
    </lineage>
</organism>
<dbReference type="OrthoDB" id="7644395at2"/>
<keyword evidence="2" id="KW-1185">Reference proteome</keyword>
<name>A0A4Q9G4V2_9RHOB</name>
<dbReference type="Proteomes" id="UP000293520">
    <property type="component" value="Unassembled WGS sequence"/>
</dbReference>
<dbReference type="RefSeq" id="WP_130989399.1">
    <property type="nucleotide sequence ID" value="NZ_SISK01000001.1"/>
</dbReference>
<reference evidence="1 2" key="1">
    <citation type="submission" date="2019-02" db="EMBL/GenBank/DDBJ databases">
        <title>Paracoccus subflavus sp. nov., isolated from marine sediment of the Pacific Ocean.</title>
        <authorList>
            <person name="Zhang G."/>
        </authorList>
    </citation>
    <scope>NUCLEOTIDE SEQUENCE [LARGE SCALE GENOMIC DNA]</scope>
    <source>
        <strain evidence="1 2">GY0581</strain>
    </source>
</reference>
<accession>A0A4Q9G4V2</accession>
<dbReference type="Pfam" id="PF11367">
    <property type="entry name" value="Tail_completion_gp17"/>
    <property type="match status" value="1"/>
</dbReference>
<dbReference type="EMBL" id="SISK01000001">
    <property type="protein sequence ID" value="TBN43698.1"/>
    <property type="molecule type" value="Genomic_DNA"/>
</dbReference>
<sequence length="141" mass="14839">MSFAASVALQGAVYQQLRTDPALQDLVGDAIFDAMPVETPNGVFVSLGPEEVRNAGDVTAAGSRHDFIVSVLSGADQGVGFAAVKAAAAAVADALDQAQLALSRGRLTALWFLRARARRVENGAARRVDLTFRARIDLAEE</sequence>
<dbReference type="InterPro" id="IPR021508">
    <property type="entry name" value="Gp17-like"/>
</dbReference>
<evidence type="ECO:0000313" key="1">
    <source>
        <dbReference type="EMBL" id="TBN43698.1"/>
    </source>
</evidence>
<dbReference type="AlphaFoldDB" id="A0A4Q9G4V2"/>
<dbReference type="InterPro" id="IPR053745">
    <property type="entry name" value="Viral_Tail_Comp_sf"/>
</dbReference>
<dbReference type="Gene3D" id="3.30.2000.30">
    <property type="match status" value="1"/>
</dbReference>
<evidence type="ECO:0000313" key="2">
    <source>
        <dbReference type="Proteomes" id="UP000293520"/>
    </source>
</evidence>
<gene>
    <name evidence="1" type="ORF">EYE42_00730</name>
</gene>
<protein>
    <submittedName>
        <fullName evidence="1">DUF3168 domain-containing protein</fullName>
    </submittedName>
</protein>